<proteinExistence type="inferred from homology"/>
<keyword evidence="2" id="KW-1277">Toxin-antitoxin system</keyword>
<protein>
    <recommendedName>
        <fullName evidence="5">Plasmid stabilization protein</fullName>
    </recommendedName>
</protein>
<comment type="similarity">
    <text evidence="1">Belongs to the RelE toxin family.</text>
</comment>
<dbReference type="Proteomes" id="UP000216339">
    <property type="component" value="Unassembled WGS sequence"/>
</dbReference>
<dbReference type="AlphaFoldDB" id="A0A271J103"/>
<dbReference type="SUPFAM" id="SSF143011">
    <property type="entry name" value="RelE-like"/>
    <property type="match status" value="1"/>
</dbReference>
<reference evidence="3 4" key="1">
    <citation type="submission" date="2016-11" db="EMBL/GenBank/DDBJ databases">
        <title>Study of marine rhodopsin-containing bacteria.</title>
        <authorList>
            <person name="Yoshizawa S."/>
            <person name="Kumagai Y."/>
            <person name="Kogure K."/>
        </authorList>
    </citation>
    <scope>NUCLEOTIDE SEQUENCE [LARGE SCALE GENOMIC DNA]</scope>
    <source>
        <strain evidence="3 4">SAORIC-28</strain>
    </source>
</reference>
<keyword evidence="4" id="KW-1185">Reference proteome</keyword>
<evidence type="ECO:0000256" key="2">
    <source>
        <dbReference type="ARBA" id="ARBA00022649"/>
    </source>
</evidence>
<evidence type="ECO:0000313" key="4">
    <source>
        <dbReference type="Proteomes" id="UP000216339"/>
    </source>
</evidence>
<dbReference type="InterPro" id="IPR035093">
    <property type="entry name" value="RelE/ParE_toxin_dom_sf"/>
</dbReference>
<organism evidence="3 4">
    <name type="scientific">Rubrivirga marina</name>
    <dbReference type="NCBI Taxonomy" id="1196024"/>
    <lineage>
        <taxon>Bacteria</taxon>
        <taxon>Pseudomonadati</taxon>
        <taxon>Rhodothermota</taxon>
        <taxon>Rhodothermia</taxon>
        <taxon>Rhodothermales</taxon>
        <taxon>Rubricoccaceae</taxon>
        <taxon>Rubrivirga</taxon>
    </lineage>
</organism>
<gene>
    <name evidence="3" type="ORF">BSZ37_12550</name>
</gene>
<evidence type="ECO:0000313" key="3">
    <source>
        <dbReference type="EMBL" id="PAP77201.1"/>
    </source>
</evidence>
<dbReference type="PANTHER" id="PTHR35601:SF1">
    <property type="entry name" value="TOXIN RELE"/>
    <property type="match status" value="1"/>
</dbReference>
<dbReference type="Gene3D" id="3.30.2310.20">
    <property type="entry name" value="RelE-like"/>
    <property type="match status" value="1"/>
</dbReference>
<sequence length="87" mass="9889">MPGRYRIEVKRSAAKEIRAIGRMKDRQSVVDRIGALADDPRPPGCTKLTGRGAYRVRQGEYRIVYTVADDVLVVEVVKVGNRRDVYR</sequence>
<dbReference type="EMBL" id="MQWD01000001">
    <property type="protein sequence ID" value="PAP77201.1"/>
    <property type="molecule type" value="Genomic_DNA"/>
</dbReference>
<comment type="caution">
    <text evidence="3">The sequence shown here is derived from an EMBL/GenBank/DDBJ whole genome shotgun (WGS) entry which is preliminary data.</text>
</comment>
<dbReference type="InterPro" id="IPR007712">
    <property type="entry name" value="RelE/ParE_toxin"/>
</dbReference>
<accession>A0A271J103</accession>
<dbReference type="OrthoDB" id="9805098at2"/>
<dbReference type="RefSeq" id="WP_095510867.1">
    <property type="nucleotide sequence ID" value="NZ_MQWD01000001.1"/>
</dbReference>
<dbReference type="Pfam" id="PF05016">
    <property type="entry name" value="ParE_toxin"/>
    <property type="match status" value="1"/>
</dbReference>
<evidence type="ECO:0008006" key="5">
    <source>
        <dbReference type="Google" id="ProtNLM"/>
    </source>
</evidence>
<dbReference type="PANTHER" id="PTHR35601">
    <property type="entry name" value="TOXIN RELE"/>
    <property type="match status" value="1"/>
</dbReference>
<name>A0A271J103_9BACT</name>
<evidence type="ECO:0000256" key="1">
    <source>
        <dbReference type="ARBA" id="ARBA00006226"/>
    </source>
</evidence>